<feature type="transmembrane region" description="Helical" evidence="8">
    <location>
        <begin position="317"/>
        <end position="335"/>
    </location>
</feature>
<evidence type="ECO:0000256" key="8">
    <source>
        <dbReference type="SAM" id="Phobius"/>
    </source>
</evidence>
<feature type="transmembrane region" description="Helical" evidence="8">
    <location>
        <begin position="85"/>
        <end position="104"/>
    </location>
</feature>
<feature type="transmembrane region" description="Helical" evidence="8">
    <location>
        <begin position="383"/>
        <end position="399"/>
    </location>
</feature>
<evidence type="ECO:0000256" key="7">
    <source>
        <dbReference type="ARBA" id="ARBA00023136"/>
    </source>
</evidence>
<dbReference type="RefSeq" id="WP_226174441.1">
    <property type="nucleotide sequence ID" value="NZ_JAJADR010000002.1"/>
</dbReference>
<feature type="transmembrane region" description="Helical" evidence="8">
    <location>
        <begin position="165"/>
        <end position="194"/>
    </location>
</feature>
<feature type="domain" description="Glycosyltransferase RgtA/B/C/D-like" evidence="9">
    <location>
        <begin position="64"/>
        <end position="224"/>
    </location>
</feature>
<evidence type="ECO:0000256" key="5">
    <source>
        <dbReference type="ARBA" id="ARBA00022692"/>
    </source>
</evidence>
<evidence type="ECO:0000313" key="11">
    <source>
        <dbReference type="Proteomes" id="UP001165296"/>
    </source>
</evidence>
<feature type="transmembrane region" description="Helical" evidence="8">
    <location>
        <begin position="408"/>
        <end position="427"/>
    </location>
</feature>
<evidence type="ECO:0000313" key="10">
    <source>
        <dbReference type="EMBL" id="MCB2407966.1"/>
    </source>
</evidence>
<reference evidence="10" key="1">
    <citation type="submission" date="2021-10" db="EMBL/GenBank/DDBJ databases">
        <authorList>
            <person name="Dean J.D."/>
            <person name="Kim M.K."/>
            <person name="Newey C.N."/>
            <person name="Stoker T.S."/>
            <person name="Thompson D.W."/>
            <person name="Grose J.H."/>
        </authorList>
    </citation>
    <scope>NUCLEOTIDE SEQUENCE</scope>
    <source>
        <strain evidence="10">BT178</strain>
    </source>
</reference>
<comment type="subcellular location">
    <subcellularLocation>
        <location evidence="1">Cell membrane</location>
        <topology evidence="1">Multi-pass membrane protein</topology>
    </subcellularLocation>
</comment>
<dbReference type="Pfam" id="PF13231">
    <property type="entry name" value="PMT_2"/>
    <property type="match status" value="1"/>
</dbReference>
<name>A0ABS8AQB8_9BACT</name>
<evidence type="ECO:0000256" key="4">
    <source>
        <dbReference type="ARBA" id="ARBA00022679"/>
    </source>
</evidence>
<feature type="transmembrane region" description="Helical" evidence="8">
    <location>
        <begin position="206"/>
        <end position="227"/>
    </location>
</feature>
<accession>A0ABS8AQB8</accession>
<dbReference type="Proteomes" id="UP001165296">
    <property type="component" value="Unassembled WGS sequence"/>
</dbReference>
<comment type="caution">
    <text evidence="10">The sequence shown here is derived from an EMBL/GenBank/DDBJ whole genome shotgun (WGS) entry which is preliminary data.</text>
</comment>
<dbReference type="InterPro" id="IPR050297">
    <property type="entry name" value="LipidA_mod_glycosyltrf_83"/>
</dbReference>
<keyword evidence="5 8" id="KW-0812">Transmembrane</keyword>
<evidence type="ECO:0000256" key="1">
    <source>
        <dbReference type="ARBA" id="ARBA00004651"/>
    </source>
</evidence>
<sequence>MPASFSARTWLWLFVLALGAGLLLVLGSWGVLESSEARYAEIGREMLASGDWLHPRLLGIQHFHKPPVTYWLTAAGLALAGPTAVGARLLAVLAVLAQVVLVYGLGKLLFEQDKRFALAGAMLYGTLPVVLISALNLTTDAYLMTLELVAAYSILRYLHGGGWRWFYLFWLGLGLAFLTKGPVGAVLPLMVVVGHYFRQRQPRRPFTWHHAAGVVLLLVIGLSWYVYLAAENREFLDYFLRKQTADRFANADAFKRAKPWWFYLVLVPVGSLPWVVALLTQLVRTRWAEVPQQWRNVLVFWVLVPLVFFSLAKSKLLLYLLPIFPGLALLTVYYLGRLTDAVLYRWYVAMSGVLGLLLAGLCMLPALSGALGIPLEITPLTSLWPAAGIVALVLQQLLWNQVRVAPRLLALTVVFALTLLLTAKSVLHQNQLAAGSTRPVAAWLRAQGLDQRRVLVYDELLPSLAFELNTMPVTLVHDNDDLKRETQFEADSSWQKVLVNVNDSTQQRYLKSLLAQHPVLISKGELEDFRAWMLPYFPLQEHLGPWVIYYSGWQ</sequence>
<dbReference type="PANTHER" id="PTHR33908">
    <property type="entry name" value="MANNOSYLTRANSFERASE YKCB-RELATED"/>
    <property type="match status" value="1"/>
</dbReference>
<feature type="transmembrane region" description="Helical" evidence="8">
    <location>
        <begin position="294"/>
        <end position="311"/>
    </location>
</feature>
<evidence type="ECO:0000256" key="2">
    <source>
        <dbReference type="ARBA" id="ARBA00022475"/>
    </source>
</evidence>
<keyword evidence="4" id="KW-0808">Transferase</keyword>
<keyword evidence="2" id="KW-1003">Cell membrane</keyword>
<feature type="transmembrane region" description="Helical" evidence="8">
    <location>
        <begin position="116"/>
        <end position="137"/>
    </location>
</feature>
<dbReference type="PANTHER" id="PTHR33908:SF3">
    <property type="entry name" value="UNDECAPRENYL PHOSPHATE-ALPHA-4-AMINO-4-DEOXY-L-ARABINOSE ARABINOSYL TRANSFERASE"/>
    <property type="match status" value="1"/>
</dbReference>
<dbReference type="InterPro" id="IPR038731">
    <property type="entry name" value="RgtA/B/C-like"/>
</dbReference>
<proteinExistence type="predicted"/>
<keyword evidence="6 8" id="KW-1133">Transmembrane helix</keyword>
<keyword evidence="11" id="KW-1185">Reference proteome</keyword>
<evidence type="ECO:0000259" key="9">
    <source>
        <dbReference type="Pfam" id="PF13231"/>
    </source>
</evidence>
<evidence type="ECO:0000256" key="6">
    <source>
        <dbReference type="ARBA" id="ARBA00022989"/>
    </source>
</evidence>
<keyword evidence="3" id="KW-0328">Glycosyltransferase</keyword>
<protein>
    <submittedName>
        <fullName evidence="10">Glycosyltransferase family 39 protein</fullName>
    </submittedName>
</protein>
<dbReference type="EMBL" id="JAJADR010000002">
    <property type="protein sequence ID" value="MCB2407966.1"/>
    <property type="molecule type" value="Genomic_DNA"/>
</dbReference>
<keyword evidence="7 8" id="KW-0472">Membrane</keyword>
<evidence type="ECO:0000256" key="3">
    <source>
        <dbReference type="ARBA" id="ARBA00022676"/>
    </source>
</evidence>
<feature type="transmembrane region" description="Helical" evidence="8">
    <location>
        <begin position="260"/>
        <end position="282"/>
    </location>
</feature>
<organism evidence="10 11">
    <name type="scientific">Hymenobacter lucidus</name>
    <dbReference type="NCBI Taxonomy" id="2880930"/>
    <lineage>
        <taxon>Bacteria</taxon>
        <taxon>Pseudomonadati</taxon>
        <taxon>Bacteroidota</taxon>
        <taxon>Cytophagia</taxon>
        <taxon>Cytophagales</taxon>
        <taxon>Hymenobacteraceae</taxon>
        <taxon>Hymenobacter</taxon>
    </lineage>
</organism>
<feature type="transmembrane region" description="Helical" evidence="8">
    <location>
        <begin position="347"/>
        <end position="371"/>
    </location>
</feature>
<gene>
    <name evidence="10" type="ORF">LGH74_08255</name>
</gene>